<dbReference type="EMBL" id="JAWDGP010000847">
    <property type="protein sequence ID" value="KAK3796769.1"/>
    <property type="molecule type" value="Genomic_DNA"/>
</dbReference>
<protein>
    <submittedName>
        <fullName evidence="1">Uncharacterized protein</fullName>
    </submittedName>
</protein>
<name>A0AAE1E721_9GAST</name>
<accession>A0AAE1E721</accession>
<dbReference type="Proteomes" id="UP001283361">
    <property type="component" value="Unassembled WGS sequence"/>
</dbReference>
<organism evidence="1 2">
    <name type="scientific">Elysia crispata</name>
    <name type="common">lettuce slug</name>
    <dbReference type="NCBI Taxonomy" id="231223"/>
    <lineage>
        <taxon>Eukaryota</taxon>
        <taxon>Metazoa</taxon>
        <taxon>Spiralia</taxon>
        <taxon>Lophotrochozoa</taxon>
        <taxon>Mollusca</taxon>
        <taxon>Gastropoda</taxon>
        <taxon>Heterobranchia</taxon>
        <taxon>Euthyneura</taxon>
        <taxon>Panpulmonata</taxon>
        <taxon>Sacoglossa</taxon>
        <taxon>Placobranchoidea</taxon>
        <taxon>Plakobranchidae</taxon>
        <taxon>Elysia</taxon>
    </lineage>
</organism>
<dbReference type="AlphaFoldDB" id="A0AAE1E721"/>
<evidence type="ECO:0000313" key="1">
    <source>
        <dbReference type="EMBL" id="KAK3796769.1"/>
    </source>
</evidence>
<proteinExistence type="predicted"/>
<reference evidence="1" key="1">
    <citation type="journal article" date="2023" name="G3 (Bethesda)">
        <title>A reference genome for the long-term kleptoplast-retaining sea slug Elysia crispata morphotype clarki.</title>
        <authorList>
            <person name="Eastman K.E."/>
            <person name="Pendleton A.L."/>
            <person name="Shaikh M.A."/>
            <person name="Suttiyut T."/>
            <person name="Ogas R."/>
            <person name="Tomko P."/>
            <person name="Gavelis G."/>
            <person name="Widhalm J.R."/>
            <person name="Wisecaver J.H."/>
        </authorList>
    </citation>
    <scope>NUCLEOTIDE SEQUENCE</scope>
    <source>
        <strain evidence="1">ECLA1</strain>
    </source>
</reference>
<keyword evidence="2" id="KW-1185">Reference proteome</keyword>
<gene>
    <name evidence="1" type="ORF">RRG08_045776</name>
</gene>
<comment type="caution">
    <text evidence="1">The sequence shown here is derived from an EMBL/GenBank/DDBJ whole genome shotgun (WGS) entry which is preliminary data.</text>
</comment>
<sequence length="124" mass="14253">MNRSNVDASIIPMMFELRFTFRFDTCVRDCHSKFEICFLRTALGSYFPRLVGWLERPKSCKTGGSWFRNVSMETRDRQKLAGTSLLRAECVSDFPVLVPLKNQSGCLTPCRDTECFRPEADTLP</sequence>
<evidence type="ECO:0000313" key="2">
    <source>
        <dbReference type="Proteomes" id="UP001283361"/>
    </source>
</evidence>